<dbReference type="SUPFAM" id="SSF56300">
    <property type="entry name" value="Metallo-dependent phosphatases"/>
    <property type="match status" value="1"/>
</dbReference>
<keyword evidence="2" id="KW-0732">Signal</keyword>
<dbReference type="PANTHER" id="PTHR11575:SF48">
    <property type="entry name" value="5'-NUCLEOTIDASE"/>
    <property type="match status" value="1"/>
</dbReference>
<protein>
    <submittedName>
        <fullName evidence="6">Trifunctional nucleotide phosphoesterase protein YfkN</fullName>
    </submittedName>
</protein>
<dbReference type="GO" id="GO:0009166">
    <property type="term" value="P:nucleotide catabolic process"/>
    <property type="evidence" value="ECO:0007669"/>
    <property type="project" value="InterPro"/>
</dbReference>
<keyword evidence="7" id="KW-1185">Reference proteome</keyword>
<sequence length="522" mass="57065">MPGRLLPSENAAPNLQPDLRIIHFNDVYNIQPDTREPAGGIARFQTVIKKYRAKHEGQPPVLTLFSGDALNPSLESIFTKGEHMVEALNNIGVNFACLGNHELDFGVPHFQKLSQQCNFPWLCANVLDPALGPDVPLGNCKKTAMVDVNGVKVGLIGLVEREWLATVNVLPPNLVFRPAAATAAELVPALKAAGADVIVALTHQREPNDVRLAQECGPGLIDVILAGHDHFYSDTVVNGVRIVRSGTDFKQLSYIELRRRRQRRGRRRSPRRAVAVARAARPRGVWDIKVVREDVTAAVPEDPDTRAWVDGVSSMLRAQLEKPVGVTGVDLDARFTTVRRCESNMGNFITDAMRQAYGADCCIISSGTMRGDQVYAAGVLTVGDIRNCLPFEDPTVVIRVSGQAIWAALENSVSLYPALEGRFPQVSAISFDFDASMPPFKRVKSACIGGLPIKLDAKYLLATRDYMARGKDGYTSLVGDDVEVVVGPEEGDRIYKIVLDAFSRLQSPEVGLVWPMLGAYAM</sequence>
<dbReference type="CDD" id="cd07406">
    <property type="entry name" value="MPP_CG11883_N"/>
    <property type="match status" value="1"/>
</dbReference>
<dbReference type="EMBL" id="JAUJDW010000053">
    <property type="protein sequence ID" value="KAK0647237.1"/>
    <property type="molecule type" value="Genomic_DNA"/>
</dbReference>
<dbReference type="PRINTS" id="PR01607">
    <property type="entry name" value="APYRASEFAMLY"/>
</dbReference>
<dbReference type="SUPFAM" id="SSF55816">
    <property type="entry name" value="5'-nucleotidase (syn. UDP-sugar hydrolase), C-terminal domain"/>
    <property type="match status" value="1"/>
</dbReference>
<evidence type="ECO:0000259" key="5">
    <source>
        <dbReference type="Pfam" id="PF02872"/>
    </source>
</evidence>
<dbReference type="InterPro" id="IPR008334">
    <property type="entry name" value="5'-Nucleotdase_C"/>
</dbReference>
<dbReference type="Gene3D" id="3.90.780.10">
    <property type="entry name" value="5'-Nucleotidase, C-terminal domain"/>
    <property type="match status" value="1"/>
</dbReference>
<organism evidence="6 7">
    <name type="scientific">Lasiodiplodia hormozganensis</name>
    <dbReference type="NCBI Taxonomy" id="869390"/>
    <lineage>
        <taxon>Eukaryota</taxon>
        <taxon>Fungi</taxon>
        <taxon>Dikarya</taxon>
        <taxon>Ascomycota</taxon>
        <taxon>Pezizomycotina</taxon>
        <taxon>Dothideomycetes</taxon>
        <taxon>Dothideomycetes incertae sedis</taxon>
        <taxon>Botryosphaeriales</taxon>
        <taxon>Botryosphaeriaceae</taxon>
        <taxon>Lasiodiplodia</taxon>
    </lineage>
</organism>
<evidence type="ECO:0000313" key="7">
    <source>
        <dbReference type="Proteomes" id="UP001175001"/>
    </source>
</evidence>
<gene>
    <name evidence="6" type="primary">yfkN_0</name>
    <name evidence="6" type="ORF">DIS24_g7948</name>
</gene>
<dbReference type="InterPro" id="IPR006179">
    <property type="entry name" value="5_nucleotidase/apyrase"/>
</dbReference>
<dbReference type="AlphaFoldDB" id="A0AA39Y716"/>
<dbReference type="InterPro" id="IPR004843">
    <property type="entry name" value="Calcineurin-like_PHP"/>
</dbReference>
<dbReference type="Pfam" id="PF02872">
    <property type="entry name" value="5_nucleotid_C"/>
    <property type="match status" value="1"/>
</dbReference>
<reference evidence="6" key="1">
    <citation type="submission" date="2023-06" db="EMBL/GenBank/DDBJ databases">
        <title>Multi-omics analyses reveal the molecular pathogenesis toolkit of Lasiodiplodia hormozganensis, a cross-kingdom pathogen.</title>
        <authorList>
            <person name="Felix C."/>
            <person name="Meneses R."/>
            <person name="Goncalves M.F.M."/>
            <person name="Tilleman L."/>
            <person name="Duarte A.S."/>
            <person name="Jorrin-Novo J.V."/>
            <person name="Van De Peer Y."/>
            <person name="Deforce D."/>
            <person name="Van Nieuwerburgh F."/>
            <person name="Esteves A.C."/>
            <person name="Alves A."/>
        </authorList>
    </citation>
    <scope>NUCLEOTIDE SEQUENCE</scope>
    <source>
        <strain evidence="6">CBS 339.90</strain>
    </source>
</reference>
<evidence type="ECO:0000256" key="1">
    <source>
        <dbReference type="ARBA" id="ARBA00006654"/>
    </source>
</evidence>
<evidence type="ECO:0000259" key="4">
    <source>
        <dbReference type="Pfam" id="PF00149"/>
    </source>
</evidence>
<keyword evidence="3" id="KW-0547">Nucleotide-binding</keyword>
<dbReference type="Pfam" id="PF00149">
    <property type="entry name" value="Metallophos"/>
    <property type="match status" value="1"/>
</dbReference>
<dbReference type="GO" id="GO:0016787">
    <property type="term" value="F:hydrolase activity"/>
    <property type="evidence" value="ECO:0007669"/>
    <property type="project" value="UniProtKB-KW"/>
</dbReference>
<dbReference type="InterPro" id="IPR029052">
    <property type="entry name" value="Metallo-depent_PP-like"/>
</dbReference>
<comment type="similarity">
    <text evidence="1 3">Belongs to the 5'-nucleotidase family.</text>
</comment>
<evidence type="ECO:0000256" key="2">
    <source>
        <dbReference type="ARBA" id="ARBA00022729"/>
    </source>
</evidence>
<dbReference type="InterPro" id="IPR036907">
    <property type="entry name" value="5'-Nucleotdase_C_sf"/>
</dbReference>
<proteinExistence type="inferred from homology"/>
<evidence type="ECO:0000256" key="3">
    <source>
        <dbReference type="RuleBase" id="RU362119"/>
    </source>
</evidence>
<dbReference type="Proteomes" id="UP001175001">
    <property type="component" value="Unassembled WGS sequence"/>
</dbReference>
<feature type="domain" description="5'-Nucleotidase C-terminal" evidence="5">
    <location>
        <begin position="325"/>
        <end position="477"/>
    </location>
</feature>
<dbReference type="PANTHER" id="PTHR11575">
    <property type="entry name" value="5'-NUCLEOTIDASE-RELATED"/>
    <property type="match status" value="1"/>
</dbReference>
<dbReference type="Gene3D" id="3.60.21.10">
    <property type="match status" value="1"/>
</dbReference>
<accession>A0AA39Y716</accession>
<dbReference type="GO" id="GO:0000166">
    <property type="term" value="F:nucleotide binding"/>
    <property type="evidence" value="ECO:0007669"/>
    <property type="project" value="UniProtKB-KW"/>
</dbReference>
<comment type="caution">
    <text evidence="6">The sequence shown here is derived from an EMBL/GenBank/DDBJ whole genome shotgun (WGS) entry which is preliminary data.</text>
</comment>
<keyword evidence="3" id="KW-0378">Hydrolase</keyword>
<feature type="domain" description="Calcineurin-like phosphoesterase" evidence="4">
    <location>
        <begin position="19"/>
        <end position="231"/>
    </location>
</feature>
<name>A0AA39Y716_9PEZI</name>
<dbReference type="InterPro" id="IPR041821">
    <property type="entry name" value="CG11883_N"/>
</dbReference>
<evidence type="ECO:0000313" key="6">
    <source>
        <dbReference type="EMBL" id="KAK0647237.1"/>
    </source>
</evidence>